<dbReference type="Proteomes" id="UP000736672">
    <property type="component" value="Unassembled WGS sequence"/>
</dbReference>
<protein>
    <submittedName>
        <fullName evidence="2">Uncharacterized protein</fullName>
    </submittedName>
</protein>
<feature type="region of interest" description="Disordered" evidence="1">
    <location>
        <begin position="64"/>
        <end position="97"/>
    </location>
</feature>
<comment type="caution">
    <text evidence="2">The sequence shown here is derived from an EMBL/GenBank/DDBJ whole genome shotgun (WGS) entry which is preliminary data.</text>
</comment>
<evidence type="ECO:0000313" key="2">
    <source>
        <dbReference type="EMBL" id="KAH7272899.1"/>
    </source>
</evidence>
<reference evidence="2" key="1">
    <citation type="journal article" date="2021" name="Nat. Commun.">
        <title>Genetic determinants of endophytism in the Arabidopsis root mycobiome.</title>
        <authorList>
            <person name="Mesny F."/>
            <person name="Miyauchi S."/>
            <person name="Thiergart T."/>
            <person name="Pickel B."/>
            <person name="Atanasova L."/>
            <person name="Karlsson M."/>
            <person name="Huettel B."/>
            <person name="Barry K.W."/>
            <person name="Haridas S."/>
            <person name="Chen C."/>
            <person name="Bauer D."/>
            <person name="Andreopoulos W."/>
            <person name="Pangilinan J."/>
            <person name="LaButti K."/>
            <person name="Riley R."/>
            <person name="Lipzen A."/>
            <person name="Clum A."/>
            <person name="Drula E."/>
            <person name="Henrissat B."/>
            <person name="Kohler A."/>
            <person name="Grigoriev I.V."/>
            <person name="Martin F.M."/>
            <person name="Hacquard S."/>
        </authorList>
    </citation>
    <scope>NUCLEOTIDE SEQUENCE</scope>
    <source>
        <strain evidence="2">FSSC 5 MPI-SDFR-AT-0091</strain>
    </source>
</reference>
<sequence length="275" mass="31109">MGRSFAARYDREDDTEYTTERAATVDVGRIARAIQRRVVSRRERCGASSLVKIKWVRPARRKGRRRFSRVQQEKEVERRRKKGRRNGRSSNRLGEEGSRWSTQSGVVLVEKVASALGWGLKVVMCGVEFWRRQGPPGRGKPTYLELPEVPVPVLGSRTSLACRRKFLGPRVRATAELEQDGWSVCRKQRSLPPGARNEVSVGNDHKQKKGGRDNDGSNEKRESFACMPIIEIDAGRASDRGKRVEGEKSECQRTWTWEEESKMRSTGPQAAAADV</sequence>
<evidence type="ECO:0000256" key="1">
    <source>
        <dbReference type="SAM" id="MobiDB-lite"/>
    </source>
</evidence>
<accession>A0A9P9L2T2</accession>
<feature type="compositionally biased region" description="Basic and acidic residues" evidence="1">
    <location>
        <begin position="210"/>
        <end position="223"/>
    </location>
</feature>
<feature type="region of interest" description="Disordered" evidence="1">
    <location>
        <begin position="187"/>
        <end position="275"/>
    </location>
</feature>
<dbReference type="EMBL" id="JAGTJS010000003">
    <property type="protein sequence ID" value="KAH7272899.1"/>
    <property type="molecule type" value="Genomic_DNA"/>
</dbReference>
<organism evidence="2 3">
    <name type="scientific">Fusarium solani</name>
    <name type="common">Filamentous fungus</name>
    <dbReference type="NCBI Taxonomy" id="169388"/>
    <lineage>
        <taxon>Eukaryota</taxon>
        <taxon>Fungi</taxon>
        <taxon>Dikarya</taxon>
        <taxon>Ascomycota</taxon>
        <taxon>Pezizomycotina</taxon>
        <taxon>Sordariomycetes</taxon>
        <taxon>Hypocreomycetidae</taxon>
        <taxon>Hypocreales</taxon>
        <taxon>Nectriaceae</taxon>
        <taxon>Fusarium</taxon>
        <taxon>Fusarium solani species complex</taxon>
    </lineage>
</organism>
<dbReference type="AlphaFoldDB" id="A0A9P9L2T2"/>
<feature type="compositionally biased region" description="Basic and acidic residues" evidence="1">
    <location>
        <begin position="233"/>
        <end position="251"/>
    </location>
</feature>
<gene>
    <name evidence="2" type="ORF">B0J15DRAFT_573739</name>
</gene>
<name>A0A9P9L2T2_FUSSL</name>
<evidence type="ECO:0000313" key="3">
    <source>
        <dbReference type="Proteomes" id="UP000736672"/>
    </source>
</evidence>
<keyword evidence="3" id="KW-1185">Reference proteome</keyword>
<proteinExistence type="predicted"/>